<dbReference type="HOGENOM" id="CLU_010194_1_3_1"/>
<dbReference type="GO" id="GO:0048038">
    <property type="term" value="F:quinone binding"/>
    <property type="evidence" value="ECO:0007669"/>
    <property type="project" value="TreeGrafter"/>
</dbReference>
<dbReference type="InterPro" id="IPR002347">
    <property type="entry name" value="SDR_fam"/>
</dbReference>
<dbReference type="PANTHER" id="PTHR42760">
    <property type="entry name" value="SHORT-CHAIN DEHYDROGENASES/REDUCTASES FAMILY MEMBER"/>
    <property type="match status" value="1"/>
</dbReference>
<keyword evidence="3" id="KW-0560">Oxidoreductase</keyword>
<evidence type="ECO:0000256" key="2">
    <source>
        <dbReference type="ARBA" id="ARBA00022857"/>
    </source>
</evidence>
<dbReference type="RefSeq" id="XP_016265195.1">
    <property type="nucleotide sequence ID" value="XM_016404190.1"/>
</dbReference>
<keyword evidence="5" id="KW-1185">Reference proteome</keyword>
<dbReference type="OrthoDB" id="2102561at2759"/>
<dbReference type="Proteomes" id="UP000053342">
    <property type="component" value="Unassembled WGS sequence"/>
</dbReference>
<reference evidence="4 5" key="1">
    <citation type="submission" date="2015-01" db="EMBL/GenBank/DDBJ databases">
        <title>The Genome Sequence of Exophiala oligosperma CBS72588.</title>
        <authorList>
            <consortium name="The Broad Institute Genomics Platform"/>
            <person name="Cuomo C."/>
            <person name="de Hoog S."/>
            <person name="Gorbushina A."/>
            <person name="Stielow B."/>
            <person name="Teixiera M."/>
            <person name="Abouelleil A."/>
            <person name="Chapman S.B."/>
            <person name="Priest M."/>
            <person name="Young S.K."/>
            <person name="Wortman J."/>
            <person name="Nusbaum C."/>
            <person name="Birren B."/>
        </authorList>
    </citation>
    <scope>NUCLEOTIDE SEQUENCE [LARGE SCALE GENOMIC DNA]</scope>
    <source>
        <strain evidence="4 5">CBS 72588</strain>
    </source>
</reference>
<dbReference type="Gene3D" id="3.40.50.720">
    <property type="entry name" value="NAD(P)-binding Rossmann-like Domain"/>
    <property type="match status" value="1"/>
</dbReference>
<dbReference type="InterPro" id="IPR036291">
    <property type="entry name" value="NAD(P)-bd_dom_sf"/>
</dbReference>
<evidence type="ECO:0000256" key="3">
    <source>
        <dbReference type="ARBA" id="ARBA00023002"/>
    </source>
</evidence>
<dbReference type="NCBIfam" id="NF006393">
    <property type="entry name" value="PRK08642.1"/>
    <property type="match status" value="1"/>
</dbReference>
<dbReference type="EMBL" id="KN847334">
    <property type="protein sequence ID" value="KIW44979.1"/>
    <property type="molecule type" value="Genomic_DNA"/>
</dbReference>
<protein>
    <recommendedName>
        <fullName evidence="6">3-oxoacyl-[acyl-carrier protein] reductase</fullName>
    </recommendedName>
</protein>
<keyword evidence="2" id="KW-0521">NADP</keyword>
<organism evidence="4 5">
    <name type="scientific">Exophiala oligosperma</name>
    <dbReference type="NCBI Taxonomy" id="215243"/>
    <lineage>
        <taxon>Eukaryota</taxon>
        <taxon>Fungi</taxon>
        <taxon>Dikarya</taxon>
        <taxon>Ascomycota</taxon>
        <taxon>Pezizomycotina</taxon>
        <taxon>Eurotiomycetes</taxon>
        <taxon>Chaetothyriomycetidae</taxon>
        <taxon>Chaetothyriales</taxon>
        <taxon>Herpotrichiellaceae</taxon>
        <taxon>Exophiala</taxon>
    </lineage>
</organism>
<dbReference type="GO" id="GO:0016616">
    <property type="term" value="F:oxidoreductase activity, acting on the CH-OH group of donors, NAD or NADP as acceptor"/>
    <property type="evidence" value="ECO:0007669"/>
    <property type="project" value="TreeGrafter"/>
</dbReference>
<dbReference type="GeneID" id="27355479"/>
<dbReference type="SUPFAM" id="SSF51735">
    <property type="entry name" value="NAD(P)-binding Rossmann-fold domains"/>
    <property type="match status" value="1"/>
</dbReference>
<accession>A0A0D2EAL0</accession>
<dbReference type="PANTHER" id="PTHR42760:SF133">
    <property type="entry name" value="3-OXOACYL-[ACYL-CARRIER-PROTEIN] REDUCTASE"/>
    <property type="match status" value="1"/>
</dbReference>
<evidence type="ECO:0000313" key="5">
    <source>
        <dbReference type="Proteomes" id="UP000053342"/>
    </source>
</evidence>
<dbReference type="GO" id="GO:0006633">
    <property type="term" value="P:fatty acid biosynthetic process"/>
    <property type="evidence" value="ECO:0007669"/>
    <property type="project" value="TreeGrafter"/>
</dbReference>
<gene>
    <name evidence="4" type="ORF">PV06_03405</name>
</gene>
<dbReference type="VEuPathDB" id="FungiDB:PV06_03405"/>
<evidence type="ECO:0000313" key="4">
    <source>
        <dbReference type="EMBL" id="KIW44979.1"/>
    </source>
</evidence>
<proteinExistence type="inferred from homology"/>
<dbReference type="PRINTS" id="PR00081">
    <property type="entry name" value="GDHRDH"/>
</dbReference>
<sequence>MRLQDQIVLVTGSSRGVGLAIAKAFRAQGAQVVLNYHSSDPETVAGVAKDMGGAFPFRADVTDPDQVKALFDAAEKHFQRPITTVVNNAITGGFEFNGESGRRKIPDISWSDFDGQLQGFLRGTLNTTRAALPGFEKFAGGGGGGGGGGRIINIGSNLFHNPVVPYHDYTAAKGALLGFTRTCAAELGPKGVTVNMVSGGLLETTDASASTPEEVFEQIKAITPLRRVTTPEDLAGAVLFFAGPWADAITGQELIVDGGLVMR</sequence>
<dbReference type="PRINTS" id="PR00080">
    <property type="entry name" value="SDRFAMILY"/>
</dbReference>
<evidence type="ECO:0000256" key="1">
    <source>
        <dbReference type="ARBA" id="ARBA00006484"/>
    </source>
</evidence>
<comment type="similarity">
    <text evidence="1">Belongs to the short-chain dehydrogenases/reductases (SDR) family.</text>
</comment>
<dbReference type="FunFam" id="3.40.50.720:FF:000084">
    <property type="entry name" value="Short-chain dehydrogenase reductase"/>
    <property type="match status" value="1"/>
</dbReference>
<dbReference type="STRING" id="215243.A0A0D2EAL0"/>
<dbReference type="Pfam" id="PF13561">
    <property type="entry name" value="adh_short_C2"/>
    <property type="match status" value="1"/>
</dbReference>
<evidence type="ECO:0008006" key="6">
    <source>
        <dbReference type="Google" id="ProtNLM"/>
    </source>
</evidence>
<name>A0A0D2EAL0_9EURO</name>
<dbReference type="AlphaFoldDB" id="A0A0D2EAL0"/>